<feature type="transmembrane region" description="Helical" evidence="1">
    <location>
        <begin position="451"/>
        <end position="473"/>
    </location>
</feature>
<feature type="transmembrane region" description="Helical" evidence="1">
    <location>
        <begin position="354"/>
        <end position="375"/>
    </location>
</feature>
<dbReference type="Proteomes" id="UP000249645">
    <property type="component" value="Unassembled WGS sequence"/>
</dbReference>
<comment type="caution">
    <text evidence="2">The sequence shown here is derived from an EMBL/GenBank/DDBJ whole genome shotgun (WGS) entry which is preliminary data.</text>
</comment>
<feature type="transmembrane region" description="Helical" evidence="1">
    <location>
        <begin position="173"/>
        <end position="190"/>
    </location>
</feature>
<dbReference type="EMBL" id="QFOI01000315">
    <property type="protein sequence ID" value="PZP44467.1"/>
    <property type="molecule type" value="Genomic_DNA"/>
</dbReference>
<protein>
    <submittedName>
        <fullName evidence="2">Uncharacterized protein</fullName>
    </submittedName>
</protein>
<feature type="transmembrane region" description="Helical" evidence="1">
    <location>
        <begin position="381"/>
        <end position="404"/>
    </location>
</feature>
<feature type="transmembrane region" description="Helical" evidence="1">
    <location>
        <begin position="25"/>
        <end position="49"/>
    </location>
</feature>
<accession>A0A2W5ESD5</accession>
<keyword evidence="1" id="KW-0472">Membrane</keyword>
<feature type="transmembrane region" description="Helical" evidence="1">
    <location>
        <begin position="425"/>
        <end position="445"/>
    </location>
</feature>
<proteinExistence type="predicted"/>
<evidence type="ECO:0000256" key="1">
    <source>
        <dbReference type="SAM" id="Phobius"/>
    </source>
</evidence>
<keyword evidence="1" id="KW-1133">Transmembrane helix</keyword>
<dbReference type="Pfam" id="PF18940">
    <property type="entry name" value="DUF5687"/>
    <property type="match status" value="1"/>
</dbReference>
<sequence>MKMVSTLLHHQWLSFWRTRSAGKNFAVQILIGIFLFYLVSMAAFLGIALPSMVKHQYPDGNVTAIICRFVLYYFLIDLFSRFVFQELPTINLEEYLTKNIRKKDIVRFLNFRSMFHFLNFIPLFLFLPFSFITIWKDYGLISMIGFDLSIMFLTISNHFFISYIKRKSIIKTSYFFTFLILFSAIVLLDYKNILSVNKFSEWLFMKIITMPWLFVFAFALSIITYWLNSKFLFNNLYIDELAKKQKRVQNNTEYAWLNKYGAMGDLIGNELKLLTRNKRPKGLLTMSVIFLCYGFLFYKPDMIAKGELGYSLFGAFIVVGMFTVAYSNFLFSWQSAYFDGILTSKIRIREYIKSKIFFLFITATIPFIISTLYGLMSWKVILLQIAAYLFSIGVNNFIMAYLATYNYKFVDMSQKAALNYSGTGVVQWLYALIIMILPAIIYASVAYTLGSWAGIITLSIIGIVSTLFYNVWIDMITKAFIKRKYKIAEGFREK</sequence>
<feature type="transmembrane region" description="Helical" evidence="1">
    <location>
        <begin position="61"/>
        <end position="84"/>
    </location>
</feature>
<organism evidence="2 3">
    <name type="scientific">Pseudopedobacter saltans</name>
    <dbReference type="NCBI Taxonomy" id="151895"/>
    <lineage>
        <taxon>Bacteria</taxon>
        <taxon>Pseudomonadati</taxon>
        <taxon>Bacteroidota</taxon>
        <taxon>Sphingobacteriia</taxon>
        <taxon>Sphingobacteriales</taxon>
        <taxon>Sphingobacteriaceae</taxon>
        <taxon>Pseudopedobacter</taxon>
    </lineage>
</organism>
<dbReference type="AlphaFoldDB" id="A0A2W5ESD5"/>
<keyword evidence="1" id="KW-0812">Transmembrane</keyword>
<gene>
    <name evidence="2" type="ORF">DI598_14485</name>
</gene>
<feature type="transmembrane region" description="Helical" evidence="1">
    <location>
        <begin position="202"/>
        <end position="227"/>
    </location>
</feature>
<feature type="transmembrane region" description="Helical" evidence="1">
    <location>
        <begin position="282"/>
        <end position="298"/>
    </location>
</feature>
<evidence type="ECO:0000313" key="2">
    <source>
        <dbReference type="EMBL" id="PZP44467.1"/>
    </source>
</evidence>
<feature type="transmembrane region" description="Helical" evidence="1">
    <location>
        <begin position="138"/>
        <end position="161"/>
    </location>
</feature>
<evidence type="ECO:0000313" key="3">
    <source>
        <dbReference type="Proteomes" id="UP000249645"/>
    </source>
</evidence>
<dbReference type="InterPro" id="IPR043742">
    <property type="entry name" value="DUF5687"/>
</dbReference>
<reference evidence="2 3" key="1">
    <citation type="submission" date="2017-11" db="EMBL/GenBank/DDBJ databases">
        <title>Infants hospitalized years apart are colonized by the same room-sourced microbial strains.</title>
        <authorList>
            <person name="Brooks B."/>
            <person name="Olm M.R."/>
            <person name="Firek B.A."/>
            <person name="Baker R."/>
            <person name="Thomas B.C."/>
            <person name="Morowitz M.J."/>
            <person name="Banfield J.F."/>
        </authorList>
    </citation>
    <scope>NUCLEOTIDE SEQUENCE [LARGE SCALE GENOMIC DNA]</scope>
    <source>
        <strain evidence="2">S2_009_000_R2_76</strain>
    </source>
</reference>
<feature type="transmembrane region" description="Helical" evidence="1">
    <location>
        <begin position="310"/>
        <end position="333"/>
    </location>
</feature>
<name>A0A2W5ESD5_9SPHI</name>
<feature type="transmembrane region" description="Helical" evidence="1">
    <location>
        <begin position="105"/>
        <end position="132"/>
    </location>
</feature>